<reference evidence="6" key="1">
    <citation type="submission" date="2016-10" db="EMBL/GenBank/DDBJ databases">
        <authorList>
            <person name="Varghese N."/>
            <person name="Submissions S."/>
        </authorList>
    </citation>
    <scope>NUCLEOTIDE SEQUENCE [LARGE SCALE GENOMIC DNA]</scope>
    <source>
        <strain evidence="6">CGMCC 1.7062</strain>
    </source>
</reference>
<comment type="catalytic activity">
    <reaction evidence="4">
        <text>apo-[citrate lyase ACP] + 2'-(5''-triphospho-alpha-D-ribosyl)-3'-dephospho-CoA = holo-[citrate lyase ACP] + diphosphate</text>
        <dbReference type="Rhea" id="RHEA:16333"/>
        <dbReference type="Rhea" id="RHEA-COMP:10157"/>
        <dbReference type="Rhea" id="RHEA-COMP:10158"/>
        <dbReference type="ChEBI" id="CHEBI:29999"/>
        <dbReference type="ChEBI" id="CHEBI:33019"/>
        <dbReference type="ChEBI" id="CHEBI:61378"/>
        <dbReference type="ChEBI" id="CHEBI:82683"/>
        <dbReference type="EC" id="2.7.7.61"/>
    </reaction>
</comment>
<dbReference type="GO" id="GO:0050519">
    <property type="term" value="F:holo-citrate lyase synthase activity"/>
    <property type="evidence" value="ECO:0007669"/>
    <property type="project" value="UniProtKB-EC"/>
</dbReference>
<gene>
    <name evidence="5" type="ORF">SAMN04488244_108119</name>
</gene>
<protein>
    <recommendedName>
        <fullName evidence="1">citrate lyase holo-[acyl-carrier protein] synthase</fullName>
        <ecNumber evidence="1">2.7.7.61</ecNumber>
    </recommendedName>
</protein>
<dbReference type="EMBL" id="FNVG01000008">
    <property type="protein sequence ID" value="SEG18634.1"/>
    <property type="molecule type" value="Genomic_DNA"/>
</dbReference>
<dbReference type="NCBIfam" id="TIGR03124">
    <property type="entry name" value="citrate_citX"/>
    <property type="match status" value="1"/>
</dbReference>
<evidence type="ECO:0000256" key="1">
    <source>
        <dbReference type="ARBA" id="ARBA00012524"/>
    </source>
</evidence>
<dbReference type="RefSeq" id="WP_103880253.1">
    <property type="nucleotide sequence ID" value="NZ_FNVG01000008.1"/>
</dbReference>
<evidence type="ECO:0000313" key="6">
    <source>
        <dbReference type="Proteomes" id="UP000236721"/>
    </source>
</evidence>
<dbReference type="InterPro" id="IPR005551">
    <property type="entry name" value="CitX"/>
</dbReference>
<dbReference type="Pfam" id="PF03802">
    <property type="entry name" value="CitX"/>
    <property type="match status" value="1"/>
</dbReference>
<keyword evidence="6" id="KW-1185">Reference proteome</keyword>
<dbReference type="GO" id="GO:0051191">
    <property type="term" value="P:prosthetic group biosynthetic process"/>
    <property type="evidence" value="ECO:0007669"/>
    <property type="project" value="InterPro"/>
</dbReference>
<dbReference type="OrthoDB" id="3196716at2"/>
<organism evidence="5 6">
    <name type="scientific">Vibrio hangzhouensis</name>
    <dbReference type="NCBI Taxonomy" id="462991"/>
    <lineage>
        <taxon>Bacteria</taxon>
        <taxon>Pseudomonadati</taxon>
        <taxon>Pseudomonadota</taxon>
        <taxon>Gammaproteobacteria</taxon>
        <taxon>Vibrionales</taxon>
        <taxon>Vibrionaceae</taxon>
        <taxon>Vibrio</taxon>
    </lineage>
</organism>
<keyword evidence="3" id="KW-0548">Nucleotidyltransferase</keyword>
<keyword evidence="2" id="KW-0808">Transferase</keyword>
<dbReference type="Proteomes" id="UP000236721">
    <property type="component" value="Unassembled WGS sequence"/>
</dbReference>
<sequence length="173" mass="19698">MHDAPGTSLAQILFSREQRAAKQREWVNTHSLPLVSFTINMVGAIKKNRIAKVAFNKGHQAIVDTCARLNLTILKTDRVEADTGYELLLLIDTSDVHSLKRAMVEIEETHCLGRLFDIDVIGIDYHPLSRQSIDQPRRRCLICEQEAKSCIRQQNHSVHQLIKKMTELINACQ</sequence>
<dbReference type="AlphaFoldDB" id="A0A1H5Y3N8"/>
<name>A0A1H5Y3N8_9VIBR</name>
<evidence type="ECO:0000313" key="5">
    <source>
        <dbReference type="EMBL" id="SEG18634.1"/>
    </source>
</evidence>
<evidence type="ECO:0000256" key="4">
    <source>
        <dbReference type="ARBA" id="ARBA00048574"/>
    </source>
</evidence>
<evidence type="ECO:0000256" key="2">
    <source>
        <dbReference type="ARBA" id="ARBA00022679"/>
    </source>
</evidence>
<dbReference type="EC" id="2.7.7.61" evidence="1"/>
<accession>A0A1H5Y3N8</accession>
<proteinExistence type="predicted"/>
<evidence type="ECO:0000256" key="3">
    <source>
        <dbReference type="ARBA" id="ARBA00022695"/>
    </source>
</evidence>